<evidence type="ECO:0000256" key="2">
    <source>
        <dbReference type="SAM" id="Phobius"/>
    </source>
</evidence>
<proteinExistence type="predicted"/>
<feature type="transmembrane region" description="Helical" evidence="2">
    <location>
        <begin position="15"/>
        <end position="41"/>
    </location>
</feature>
<dbReference type="Proteomes" id="UP000545286">
    <property type="component" value="Unassembled WGS sequence"/>
</dbReference>
<dbReference type="EMBL" id="JACHWJ010000001">
    <property type="protein sequence ID" value="MBB2956455.1"/>
    <property type="molecule type" value="Genomic_DNA"/>
</dbReference>
<evidence type="ECO:0000313" key="4">
    <source>
        <dbReference type="Proteomes" id="UP000545286"/>
    </source>
</evidence>
<accession>A0A7W4UL33</accession>
<comment type="caution">
    <text evidence="3">The sequence shown here is derived from an EMBL/GenBank/DDBJ whole genome shotgun (WGS) entry which is preliminary data.</text>
</comment>
<evidence type="ECO:0000256" key="1">
    <source>
        <dbReference type="SAM" id="Coils"/>
    </source>
</evidence>
<sequence>MIHLRPGIVEITMPWWSWVLIWVGLVLILLAVLGTLGYWLFKKAVLLQGELASLEVLLEAFEKRAQTLVSFTPPRSNAIVRGLREVQVERGALREALDETKEQRREQRLQRGRDLTTADPSQFEHLVKGN</sequence>
<keyword evidence="4" id="KW-1185">Reference proteome</keyword>
<protein>
    <submittedName>
        <fullName evidence="3">Putative membrane metal-binding protein</fullName>
    </submittedName>
</protein>
<keyword evidence="1" id="KW-0175">Coiled coil</keyword>
<reference evidence="3 4" key="1">
    <citation type="submission" date="2020-08" db="EMBL/GenBank/DDBJ databases">
        <title>Sequencing the genomes of 1000 actinobacteria strains.</title>
        <authorList>
            <person name="Klenk H.-P."/>
        </authorList>
    </citation>
    <scope>NUCLEOTIDE SEQUENCE [LARGE SCALE GENOMIC DNA]</scope>
    <source>
        <strain evidence="3 4">DSM 20419</strain>
    </source>
</reference>
<keyword evidence="2" id="KW-0812">Transmembrane</keyword>
<name>A0A7W4UL33_9MICO</name>
<evidence type="ECO:0000313" key="3">
    <source>
        <dbReference type="EMBL" id="MBB2956455.1"/>
    </source>
</evidence>
<keyword evidence="2" id="KW-1133">Transmembrane helix</keyword>
<dbReference type="AlphaFoldDB" id="A0A7W4UL33"/>
<organism evidence="3 4">
    <name type="scientific">Pseudoclavibacter helvolus</name>
    <dbReference type="NCBI Taxonomy" id="255205"/>
    <lineage>
        <taxon>Bacteria</taxon>
        <taxon>Bacillati</taxon>
        <taxon>Actinomycetota</taxon>
        <taxon>Actinomycetes</taxon>
        <taxon>Micrococcales</taxon>
        <taxon>Microbacteriaceae</taxon>
        <taxon>Pseudoclavibacter</taxon>
    </lineage>
</organism>
<keyword evidence="2" id="KW-0472">Membrane</keyword>
<dbReference type="OrthoDB" id="5121622at2"/>
<dbReference type="RefSeq" id="WP_156475696.1">
    <property type="nucleotide sequence ID" value="NZ_CZJS01000096.1"/>
</dbReference>
<gene>
    <name evidence="3" type="ORF">FHX72_000567</name>
</gene>
<feature type="coiled-coil region" evidence="1">
    <location>
        <begin position="44"/>
        <end position="110"/>
    </location>
</feature>